<dbReference type="InterPro" id="IPR019861">
    <property type="entry name" value="PorP/SprF_Bacteroidetes"/>
</dbReference>
<reference evidence="1 2" key="1">
    <citation type="submission" date="2017-10" db="EMBL/GenBank/DDBJ databases">
        <title>The draft genome sequence of Lewinella nigricans NBRC 102662.</title>
        <authorList>
            <person name="Wang K."/>
        </authorList>
    </citation>
    <scope>NUCLEOTIDE SEQUENCE [LARGE SCALE GENOMIC DNA]</scope>
    <source>
        <strain evidence="1 2">NBRC 102662</strain>
    </source>
</reference>
<evidence type="ECO:0000313" key="2">
    <source>
        <dbReference type="Proteomes" id="UP000223913"/>
    </source>
</evidence>
<sequence>MKNLFAPYKIGITQLFFIAMLFCFCRAEAQQLPAFTIYRDHWNVINPASLSNNYLVNEWYFSAGASYRQQWWNAEGSPNTQVLNFEAVLPEYDQIVTGGHIIRHQTGLIDQTGLYGQFAYRIEMGRRTEQALVFGLNAGIVQYRANLSDIQFADAELGPLERDLIYHPDFSLGAFYYHSDLFYAGISVPQVFGLNTTFRDTTNNEFNIQRIQHMYGVVGGYIPVSWFGTEASFLEPSAWIRYVPGSPVSIDANLRYQISDFYWVGLGAGSGTGAAFSARLHLETGMILGESLNIYAGQFKIGIGFDIPLGVYRSAFGNSAELNLIYSWE</sequence>
<accession>A0A2D0MZG5</accession>
<dbReference type="EMBL" id="PDUD01000050">
    <property type="protein sequence ID" value="PHN01682.1"/>
    <property type="molecule type" value="Genomic_DNA"/>
</dbReference>
<protein>
    <recommendedName>
        <fullName evidence="3">Type IX secretion system membrane protein PorP/SprF</fullName>
    </recommendedName>
</protein>
<dbReference type="Pfam" id="PF11751">
    <property type="entry name" value="PorP_SprF"/>
    <property type="match status" value="1"/>
</dbReference>
<dbReference type="AlphaFoldDB" id="A0A2D0MZG5"/>
<keyword evidence="2" id="KW-1185">Reference proteome</keyword>
<evidence type="ECO:0008006" key="3">
    <source>
        <dbReference type="Google" id="ProtNLM"/>
    </source>
</evidence>
<dbReference type="RefSeq" id="WP_099154868.1">
    <property type="nucleotide sequence ID" value="NZ_PDUD01000050.1"/>
</dbReference>
<dbReference type="OrthoDB" id="1118477at2"/>
<evidence type="ECO:0000313" key="1">
    <source>
        <dbReference type="EMBL" id="PHN01682.1"/>
    </source>
</evidence>
<dbReference type="Proteomes" id="UP000223913">
    <property type="component" value="Unassembled WGS sequence"/>
</dbReference>
<dbReference type="NCBIfam" id="TIGR03519">
    <property type="entry name" value="T9SS_PorP_fam"/>
    <property type="match status" value="1"/>
</dbReference>
<gene>
    <name evidence="1" type="ORF">CRP01_35635</name>
</gene>
<organism evidence="1 2">
    <name type="scientific">Flavilitoribacter nigricans (strain ATCC 23147 / DSM 23189 / NBRC 102662 / NCIMB 1420 / SS-2)</name>
    <name type="common">Lewinella nigricans</name>
    <dbReference type="NCBI Taxonomy" id="1122177"/>
    <lineage>
        <taxon>Bacteria</taxon>
        <taxon>Pseudomonadati</taxon>
        <taxon>Bacteroidota</taxon>
        <taxon>Saprospiria</taxon>
        <taxon>Saprospirales</taxon>
        <taxon>Lewinellaceae</taxon>
        <taxon>Flavilitoribacter</taxon>
    </lineage>
</organism>
<name>A0A2D0MZG5_FLAN2</name>
<comment type="caution">
    <text evidence="1">The sequence shown here is derived from an EMBL/GenBank/DDBJ whole genome shotgun (WGS) entry which is preliminary data.</text>
</comment>
<proteinExistence type="predicted"/>